<reference evidence="3 4" key="1">
    <citation type="submission" date="2021-04" db="EMBL/GenBank/DDBJ databases">
        <title>Paenibacillus sp. DLE-14 whole genome sequence.</title>
        <authorList>
            <person name="Ham Y.J."/>
        </authorList>
    </citation>
    <scope>NUCLEOTIDE SEQUENCE [LARGE SCALE GENOMIC DNA]</scope>
    <source>
        <strain evidence="3 4">DLE-14</strain>
    </source>
</reference>
<evidence type="ECO:0000259" key="2">
    <source>
        <dbReference type="Pfam" id="PF22725"/>
    </source>
</evidence>
<dbReference type="InterPro" id="IPR055170">
    <property type="entry name" value="GFO_IDH_MocA-like_dom"/>
</dbReference>
<gene>
    <name evidence="3" type="ORF">I8J30_26085</name>
</gene>
<dbReference type="Pfam" id="PF01408">
    <property type="entry name" value="GFO_IDH_MocA"/>
    <property type="match status" value="1"/>
</dbReference>
<name>A0ABS5CJY7_9BACL</name>
<dbReference type="InterPro" id="IPR000683">
    <property type="entry name" value="Gfo/Idh/MocA-like_OxRdtase_N"/>
</dbReference>
<organism evidence="3 4">
    <name type="scientific">Paenibacillus lignilyticus</name>
    <dbReference type="NCBI Taxonomy" id="1172615"/>
    <lineage>
        <taxon>Bacteria</taxon>
        <taxon>Bacillati</taxon>
        <taxon>Bacillota</taxon>
        <taxon>Bacilli</taxon>
        <taxon>Bacillales</taxon>
        <taxon>Paenibacillaceae</taxon>
        <taxon>Paenibacillus</taxon>
    </lineage>
</organism>
<sequence length="341" mass="37988">MTLNIIQVGLGMHGFGVALHFVKQSVDFTYAAVVEINPARLKECAAELGVAEEKCFTDYMEAFTSCEADAVFVTAASPYHYAICKAALEHGLHVLVEKPFVLDIGEACELVELAKEKQLILMVSQNYRYQNHVLSLKKAISEMGKPLFVQAQFFYDHFGKDYQQVMENFMLLEMAVHHVDMVRYLLESDIRTVSGKTWNFEGSMYKGHPNVQASMELDNGIPVFYLGSLVSKGLSTPWEGDWRIQCDNGSIHLDDLGQGYGVYIVDQEQNKRFISYADGPLPDSKQGIHSVLSEFAARIVDGEEPSISGRDNLRTLAALIAISDSSRTGEVAYPDSYVVSK</sequence>
<dbReference type="Gene3D" id="3.30.360.10">
    <property type="entry name" value="Dihydrodipicolinate Reductase, domain 2"/>
    <property type="match status" value="1"/>
</dbReference>
<evidence type="ECO:0000313" key="4">
    <source>
        <dbReference type="Proteomes" id="UP000673394"/>
    </source>
</evidence>
<dbReference type="InterPro" id="IPR051317">
    <property type="entry name" value="Gfo/Idh/MocA_oxidoreduct"/>
</dbReference>
<evidence type="ECO:0000259" key="1">
    <source>
        <dbReference type="Pfam" id="PF01408"/>
    </source>
</evidence>
<dbReference type="SUPFAM" id="SSF55347">
    <property type="entry name" value="Glyceraldehyde-3-phosphate dehydrogenase-like, C-terminal domain"/>
    <property type="match status" value="1"/>
</dbReference>
<comment type="caution">
    <text evidence="3">The sequence shown here is derived from an EMBL/GenBank/DDBJ whole genome shotgun (WGS) entry which is preliminary data.</text>
</comment>
<feature type="domain" description="Gfo/Idh/MocA-like oxidoreductase N-terminal" evidence="1">
    <location>
        <begin position="5"/>
        <end position="124"/>
    </location>
</feature>
<dbReference type="PANTHER" id="PTHR43708:SF8">
    <property type="entry name" value="OXIDOREDUCTASE"/>
    <property type="match status" value="1"/>
</dbReference>
<dbReference type="Proteomes" id="UP000673394">
    <property type="component" value="Unassembled WGS sequence"/>
</dbReference>
<keyword evidence="4" id="KW-1185">Reference proteome</keyword>
<dbReference type="PANTHER" id="PTHR43708">
    <property type="entry name" value="CONSERVED EXPRESSED OXIDOREDUCTASE (EUROFUNG)"/>
    <property type="match status" value="1"/>
</dbReference>
<dbReference type="EMBL" id="JAGKSP010000015">
    <property type="protein sequence ID" value="MBP3966178.1"/>
    <property type="molecule type" value="Genomic_DNA"/>
</dbReference>
<protein>
    <submittedName>
        <fullName evidence="3">Gfo/Idh/MocA family oxidoreductase</fullName>
    </submittedName>
</protein>
<accession>A0ABS5CJY7</accession>
<dbReference type="InterPro" id="IPR036291">
    <property type="entry name" value="NAD(P)-bd_dom_sf"/>
</dbReference>
<dbReference type="Pfam" id="PF22725">
    <property type="entry name" value="GFO_IDH_MocA_C3"/>
    <property type="match status" value="1"/>
</dbReference>
<proteinExistence type="predicted"/>
<evidence type="ECO:0000313" key="3">
    <source>
        <dbReference type="EMBL" id="MBP3966178.1"/>
    </source>
</evidence>
<dbReference type="Gene3D" id="3.40.50.720">
    <property type="entry name" value="NAD(P)-binding Rossmann-like Domain"/>
    <property type="match status" value="1"/>
</dbReference>
<dbReference type="SUPFAM" id="SSF51735">
    <property type="entry name" value="NAD(P)-binding Rossmann-fold domains"/>
    <property type="match status" value="1"/>
</dbReference>
<dbReference type="RefSeq" id="WP_210663145.1">
    <property type="nucleotide sequence ID" value="NZ_JAGKSP010000015.1"/>
</dbReference>
<feature type="domain" description="GFO/IDH/MocA-like oxidoreductase" evidence="2">
    <location>
        <begin position="142"/>
        <end position="251"/>
    </location>
</feature>